<dbReference type="Pfam" id="PF01513">
    <property type="entry name" value="NAD_kinase"/>
    <property type="match status" value="1"/>
</dbReference>
<organism evidence="7 8">
    <name type="scientific">Acetitomaculum ruminis DSM 5522</name>
    <dbReference type="NCBI Taxonomy" id="1120918"/>
    <lineage>
        <taxon>Bacteria</taxon>
        <taxon>Bacillati</taxon>
        <taxon>Bacillota</taxon>
        <taxon>Clostridia</taxon>
        <taxon>Lachnospirales</taxon>
        <taxon>Lachnospiraceae</taxon>
        <taxon>Acetitomaculum</taxon>
    </lineage>
</organism>
<keyword evidence="2 6" id="KW-0418">Kinase</keyword>
<comment type="subcellular location">
    <subcellularLocation>
        <location evidence="6">Cytoplasm</location>
    </subcellularLocation>
</comment>
<keyword evidence="4 6" id="KW-0520">NAD</keyword>
<feature type="active site" description="Proton acceptor" evidence="6">
    <location>
        <position position="63"/>
    </location>
</feature>
<dbReference type="InterPro" id="IPR002504">
    <property type="entry name" value="NADK"/>
</dbReference>
<dbReference type="SUPFAM" id="SSF111331">
    <property type="entry name" value="NAD kinase/diacylglycerol kinase-like"/>
    <property type="match status" value="1"/>
</dbReference>
<keyword evidence="3 6" id="KW-0521">NADP</keyword>
<dbReference type="Gene3D" id="2.60.200.30">
    <property type="entry name" value="Probable inorganic polyphosphate/atp-NAD kinase, domain 2"/>
    <property type="match status" value="1"/>
</dbReference>
<keyword evidence="1 6" id="KW-0808">Transferase</keyword>
<dbReference type="GO" id="GO:0019674">
    <property type="term" value="P:NAD+ metabolic process"/>
    <property type="evidence" value="ECO:0007669"/>
    <property type="project" value="InterPro"/>
</dbReference>
<dbReference type="PANTHER" id="PTHR20275">
    <property type="entry name" value="NAD KINASE"/>
    <property type="match status" value="1"/>
</dbReference>
<evidence type="ECO:0000256" key="3">
    <source>
        <dbReference type="ARBA" id="ARBA00022857"/>
    </source>
</evidence>
<evidence type="ECO:0000256" key="1">
    <source>
        <dbReference type="ARBA" id="ARBA00022679"/>
    </source>
</evidence>
<dbReference type="Proteomes" id="UP000198838">
    <property type="component" value="Unassembled WGS sequence"/>
</dbReference>
<dbReference type="OrthoDB" id="9774737at2"/>
<evidence type="ECO:0000256" key="6">
    <source>
        <dbReference type="HAMAP-Rule" id="MF_00361"/>
    </source>
</evidence>
<dbReference type="Pfam" id="PF20143">
    <property type="entry name" value="NAD_kinase_C"/>
    <property type="match status" value="1"/>
</dbReference>
<reference evidence="7 8" key="1">
    <citation type="submission" date="2016-10" db="EMBL/GenBank/DDBJ databases">
        <authorList>
            <person name="de Groot N.N."/>
        </authorList>
    </citation>
    <scope>NUCLEOTIDE SEQUENCE [LARGE SCALE GENOMIC DNA]</scope>
    <source>
        <strain evidence="7 8">DSM 5522</strain>
    </source>
</reference>
<comment type="cofactor">
    <cofactor evidence="6">
        <name>a divalent metal cation</name>
        <dbReference type="ChEBI" id="CHEBI:60240"/>
    </cofactor>
</comment>
<dbReference type="HAMAP" id="MF_00361">
    <property type="entry name" value="NAD_kinase"/>
    <property type="match status" value="1"/>
</dbReference>
<evidence type="ECO:0000256" key="2">
    <source>
        <dbReference type="ARBA" id="ARBA00022777"/>
    </source>
</evidence>
<gene>
    <name evidence="6" type="primary">nadK</name>
    <name evidence="7" type="ORF">SAMN05216249_102176</name>
</gene>
<comment type="catalytic activity">
    <reaction evidence="5 6">
        <text>NAD(+) + ATP = ADP + NADP(+) + H(+)</text>
        <dbReference type="Rhea" id="RHEA:18629"/>
        <dbReference type="ChEBI" id="CHEBI:15378"/>
        <dbReference type="ChEBI" id="CHEBI:30616"/>
        <dbReference type="ChEBI" id="CHEBI:57540"/>
        <dbReference type="ChEBI" id="CHEBI:58349"/>
        <dbReference type="ChEBI" id="CHEBI:456216"/>
        <dbReference type="EC" id="2.7.1.23"/>
    </reaction>
</comment>
<keyword evidence="6" id="KW-0547">Nucleotide-binding</keyword>
<feature type="binding site" evidence="6">
    <location>
        <position position="149"/>
    </location>
    <ligand>
        <name>NAD(+)</name>
        <dbReference type="ChEBI" id="CHEBI:57540"/>
    </ligand>
</feature>
<evidence type="ECO:0000313" key="8">
    <source>
        <dbReference type="Proteomes" id="UP000198838"/>
    </source>
</evidence>
<dbReference type="EC" id="2.7.1.23" evidence="6"/>
<feature type="binding site" evidence="6">
    <location>
        <begin position="138"/>
        <end position="139"/>
    </location>
    <ligand>
        <name>NAD(+)</name>
        <dbReference type="ChEBI" id="CHEBI:57540"/>
    </ligand>
</feature>
<dbReference type="STRING" id="1120918.SAMN05216249_102176"/>
<evidence type="ECO:0000313" key="7">
    <source>
        <dbReference type="EMBL" id="SFA79422.1"/>
    </source>
</evidence>
<keyword evidence="6" id="KW-0963">Cytoplasm</keyword>
<dbReference type="GO" id="GO:0003951">
    <property type="term" value="F:NAD+ kinase activity"/>
    <property type="evidence" value="ECO:0007669"/>
    <property type="project" value="UniProtKB-UniRule"/>
</dbReference>
<proteinExistence type="inferred from homology"/>
<dbReference type="InterPro" id="IPR017438">
    <property type="entry name" value="ATP-NAD_kinase_N"/>
</dbReference>
<evidence type="ECO:0000256" key="4">
    <source>
        <dbReference type="ARBA" id="ARBA00023027"/>
    </source>
</evidence>
<keyword evidence="6" id="KW-0067">ATP-binding</keyword>
<comment type="caution">
    <text evidence="6">Lacks conserved residue(s) required for the propagation of feature annotation.</text>
</comment>
<dbReference type="AlphaFoldDB" id="A0A1I0VT07"/>
<comment type="function">
    <text evidence="6">Involved in the regulation of the intracellular balance of NAD and NADP, and is a key enzyme in the biosynthesis of NADP. Catalyzes specifically the phosphorylation on 2'-hydroxyl of the adenosine moiety of NAD to yield NADP.</text>
</comment>
<dbReference type="EMBL" id="FOJY01000002">
    <property type="protein sequence ID" value="SFA79422.1"/>
    <property type="molecule type" value="Genomic_DNA"/>
</dbReference>
<accession>A0A1I0VT07</accession>
<evidence type="ECO:0000256" key="5">
    <source>
        <dbReference type="ARBA" id="ARBA00047925"/>
    </source>
</evidence>
<dbReference type="InterPro" id="IPR017437">
    <property type="entry name" value="ATP-NAD_kinase_PpnK-typ_C"/>
</dbReference>
<feature type="binding site" evidence="6">
    <location>
        <begin position="179"/>
        <end position="184"/>
    </location>
    <ligand>
        <name>NAD(+)</name>
        <dbReference type="ChEBI" id="CHEBI:57540"/>
    </ligand>
</feature>
<comment type="similarity">
    <text evidence="6">Belongs to the NAD kinase family.</text>
</comment>
<feature type="binding site" evidence="6">
    <location>
        <position position="168"/>
    </location>
    <ligand>
        <name>NAD(+)</name>
        <dbReference type="ChEBI" id="CHEBI:57540"/>
    </ligand>
</feature>
<keyword evidence="8" id="KW-1185">Reference proteome</keyword>
<dbReference type="GO" id="GO:0046872">
    <property type="term" value="F:metal ion binding"/>
    <property type="evidence" value="ECO:0007669"/>
    <property type="project" value="UniProtKB-UniRule"/>
</dbReference>
<dbReference type="RefSeq" id="WP_092870254.1">
    <property type="nucleotide sequence ID" value="NZ_FOJY01000002.1"/>
</dbReference>
<feature type="binding site" evidence="6">
    <location>
        <begin position="63"/>
        <end position="64"/>
    </location>
    <ligand>
        <name>NAD(+)</name>
        <dbReference type="ChEBI" id="CHEBI:57540"/>
    </ligand>
</feature>
<dbReference type="PANTHER" id="PTHR20275:SF0">
    <property type="entry name" value="NAD KINASE"/>
    <property type="match status" value="1"/>
</dbReference>
<name>A0A1I0VT07_9FIRM</name>
<sequence>MKKFHIITNSYKDLELINTKYIVEYLKERGCFASFELTDLKGENIRFSKELIESDCIIVLGGDGTLLFAARKIFGMNKPLIGVNMGNMGYLCELELNDIENALNNLIDDVYDMEDRMMVQGEIFDNSQKMKSSDFALNDVVIHRGGNLRLLNFIIYVDDVHLCTYSADGIIIATPTGSTAYSMSAGGPIVEPRAQIILLTPINSHTISTKSIVISAQSSITVEIGEGRRQKIEEAMVSFDGKKPIKVSSGEKITVSRAKNVTRILKMSKISFLKTLHKKMQEYI</sequence>
<dbReference type="InterPro" id="IPR016064">
    <property type="entry name" value="NAD/diacylglycerol_kinase_sf"/>
</dbReference>
<dbReference type="Gene3D" id="3.40.50.10330">
    <property type="entry name" value="Probable inorganic polyphosphate/atp-NAD kinase, domain 1"/>
    <property type="match status" value="1"/>
</dbReference>
<dbReference type="GO" id="GO:0005524">
    <property type="term" value="F:ATP binding"/>
    <property type="evidence" value="ECO:0007669"/>
    <property type="project" value="UniProtKB-KW"/>
</dbReference>
<dbReference type="GO" id="GO:0051287">
    <property type="term" value="F:NAD binding"/>
    <property type="evidence" value="ECO:0007669"/>
    <property type="project" value="UniProtKB-ARBA"/>
</dbReference>
<dbReference type="GO" id="GO:0006741">
    <property type="term" value="P:NADP+ biosynthetic process"/>
    <property type="evidence" value="ECO:0007669"/>
    <property type="project" value="UniProtKB-UniRule"/>
</dbReference>
<dbReference type="GO" id="GO:0005737">
    <property type="term" value="C:cytoplasm"/>
    <property type="evidence" value="ECO:0007669"/>
    <property type="project" value="UniProtKB-SubCell"/>
</dbReference>
<protein>
    <recommendedName>
        <fullName evidence="6">NAD kinase</fullName>
        <ecNumber evidence="6">2.7.1.23</ecNumber>
    </recommendedName>
    <alternativeName>
        <fullName evidence="6">ATP-dependent NAD kinase</fullName>
    </alternativeName>
</protein>